<accession>A0A5B7JU58</accession>
<dbReference type="AlphaFoldDB" id="A0A5B7JU58"/>
<proteinExistence type="predicted"/>
<comment type="caution">
    <text evidence="2">The sequence shown here is derived from an EMBL/GenBank/DDBJ whole genome shotgun (WGS) entry which is preliminary data.</text>
</comment>
<dbReference type="InterPro" id="IPR046803">
    <property type="entry name" value="DNAPKcs_CC1-2"/>
</dbReference>
<dbReference type="Pfam" id="PF20502">
    <property type="entry name" value="DNAPKcs_CC1-2"/>
    <property type="match status" value="1"/>
</dbReference>
<gene>
    <name evidence="2" type="primary">prkdc_3</name>
    <name evidence="2" type="ORF">E2C01_093674</name>
</gene>
<dbReference type="Proteomes" id="UP000324222">
    <property type="component" value="Unassembled WGS sequence"/>
</dbReference>
<dbReference type="OrthoDB" id="431717at2759"/>
<name>A0A5B7JU58_PORTR</name>
<sequence>MWTLEILSHLMSALDLAQNDDPALGTHEQTRAAILHTSSNRRIPVDFEGGTFEDMLLWLLEQCGSPKTLVRHISMELLESLAPHSKVDSFAASLTLGLRSLSSIVEA</sequence>
<reference evidence="2 3" key="1">
    <citation type="submission" date="2019-05" db="EMBL/GenBank/DDBJ databases">
        <title>Another draft genome of Portunus trituberculatus and its Hox gene families provides insights of decapod evolution.</title>
        <authorList>
            <person name="Jeong J.-H."/>
            <person name="Song I."/>
            <person name="Kim S."/>
            <person name="Choi T."/>
            <person name="Kim D."/>
            <person name="Ryu S."/>
            <person name="Kim W."/>
        </authorList>
    </citation>
    <scope>NUCLEOTIDE SEQUENCE [LARGE SCALE GENOMIC DNA]</scope>
    <source>
        <tissue evidence="2">Muscle</tissue>
    </source>
</reference>
<keyword evidence="3" id="KW-1185">Reference proteome</keyword>
<organism evidence="2 3">
    <name type="scientific">Portunus trituberculatus</name>
    <name type="common">Swimming crab</name>
    <name type="synonym">Neptunus trituberculatus</name>
    <dbReference type="NCBI Taxonomy" id="210409"/>
    <lineage>
        <taxon>Eukaryota</taxon>
        <taxon>Metazoa</taxon>
        <taxon>Ecdysozoa</taxon>
        <taxon>Arthropoda</taxon>
        <taxon>Crustacea</taxon>
        <taxon>Multicrustacea</taxon>
        <taxon>Malacostraca</taxon>
        <taxon>Eumalacostraca</taxon>
        <taxon>Eucarida</taxon>
        <taxon>Decapoda</taxon>
        <taxon>Pleocyemata</taxon>
        <taxon>Brachyura</taxon>
        <taxon>Eubrachyura</taxon>
        <taxon>Portunoidea</taxon>
        <taxon>Portunidae</taxon>
        <taxon>Portuninae</taxon>
        <taxon>Portunus</taxon>
    </lineage>
</organism>
<keyword evidence="2" id="KW-0418">Kinase</keyword>
<dbReference type="GO" id="GO:0016301">
    <property type="term" value="F:kinase activity"/>
    <property type="evidence" value="ECO:0007669"/>
    <property type="project" value="UniProtKB-KW"/>
</dbReference>
<dbReference type="EMBL" id="VSRR010113530">
    <property type="protein sequence ID" value="MPC98309.1"/>
    <property type="molecule type" value="Genomic_DNA"/>
</dbReference>
<evidence type="ECO:0000259" key="1">
    <source>
        <dbReference type="Pfam" id="PF20502"/>
    </source>
</evidence>
<evidence type="ECO:0000313" key="3">
    <source>
        <dbReference type="Proteomes" id="UP000324222"/>
    </source>
</evidence>
<keyword evidence="2" id="KW-0808">Transferase</keyword>
<evidence type="ECO:0000313" key="2">
    <source>
        <dbReference type="EMBL" id="MPC98309.1"/>
    </source>
</evidence>
<protein>
    <submittedName>
        <fullName evidence="2">DNA-dependent protein kinase catalytic subunit</fullName>
    </submittedName>
</protein>
<feature type="domain" description="DNA-dependent protein kinase catalytic subunit CC1/2" evidence="1">
    <location>
        <begin position="2"/>
        <end position="83"/>
    </location>
</feature>